<dbReference type="CDD" id="cd09620">
    <property type="entry name" value="CBM9_like_3"/>
    <property type="match status" value="1"/>
</dbReference>
<protein>
    <recommendedName>
        <fullName evidence="3">Carbohydrate-binding domain-containing protein</fullName>
    </recommendedName>
</protein>
<evidence type="ECO:0008006" key="3">
    <source>
        <dbReference type="Google" id="ProtNLM"/>
    </source>
</evidence>
<dbReference type="SUPFAM" id="SSF49344">
    <property type="entry name" value="CBD9-like"/>
    <property type="match status" value="1"/>
</dbReference>
<name>A0A7S4HKW8_9STRA</name>
<dbReference type="Gene3D" id="2.60.40.1190">
    <property type="match status" value="1"/>
</dbReference>
<proteinExistence type="predicted"/>
<organism evidence="2">
    <name type="scientific">Odontella aurita</name>
    <dbReference type="NCBI Taxonomy" id="265563"/>
    <lineage>
        <taxon>Eukaryota</taxon>
        <taxon>Sar</taxon>
        <taxon>Stramenopiles</taxon>
        <taxon>Ochrophyta</taxon>
        <taxon>Bacillariophyta</taxon>
        <taxon>Mediophyceae</taxon>
        <taxon>Biddulphiophycidae</taxon>
        <taxon>Eupodiscales</taxon>
        <taxon>Odontellaceae</taxon>
        <taxon>Odontella</taxon>
    </lineage>
</organism>
<accession>A0A7S4HKW8</accession>
<feature type="region of interest" description="Disordered" evidence="1">
    <location>
        <begin position="1"/>
        <end position="23"/>
    </location>
</feature>
<dbReference type="EMBL" id="HBKQ01001825">
    <property type="protein sequence ID" value="CAE2202360.1"/>
    <property type="molecule type" value="Transcribed_RNA"/>
</dbReference>
<evidence type="ECO:0000313" key="2">
    <source>
        <dbReference type="EMBL" id="CAE2202360.1"/>
    </source>
</evidence>
<sequence>MVGDDIIPPRLPAGSPPGISLSACSQSSSPFAPHWSLYPRAYVAAHTPNPITINGDIDKPEWNSVPWSLPFDDIRGPDDAPPSERPTTRQRTRMKMMWDEDFLYVCALIESDFTVTAEFTDRNSPIFQKDSDFEVFLDPAGTCARYKELELNAINTVWNLMIDKPYGDGGGEYSGRIAEPGEERYYEVYSQRTATKLVSGTLNDPDGGGATWAVELALAHSDTLSDGTAGESPRRGDMWRINFSRVEKRGDVNWTWQPQRIWDPVEKRVAGMVNMHLPDSWGYVVFGGPATSEGKQGQLSLFGESPMVGDGWDATLCDIRDPSWPERIAAANIYYAQRRFSEINGGFYAAFIFQLSDLLDADILGPFINGGGKAGVSIQLSDDKKHYVGTVTGPGGTEVTVTDSRFTTSARTSGETTETS</sequence>
<reference evidence="2" key="1">
    <citation type="submission" date="2021-01" db="EMBL/GenBank/DDBJ databases">
        <authorList>
            <person name="Corre E."/>
            <person name="Pelletier E."/>
            <person name="Niang G."/>
            <person name="Scheremetjew M."/>
            <person name="Finn R."/>
            <person name="Kale V."/>
            <person name="Holt S."/>
            <person name="Cochrane G."/>
            <person name="Meng A."/>
            <person name="Brown T."/>
            <person name="Cohen L."/>
        </authorList>
    </citation>
    <scope>NUCLEOTIDE SEQUENCE</scope>
    <source>
        <strain evidence="2">Isolate 1302-5</strain>
    </source>
</reference>
<evidence type="ECO:0000256" key="1">
    <source>
        <dbReference type="SAM" id="MobiDB-lite"/>
    </source>
</evidence>
<dbReference type="PANTHER" id="PTHR35532">
    <property type="entry name" value="SIMILAR TO POLYHYDROXYALKANOATE DEPOLYMERASE"/>
    <property type="match status" value="1"/>
</dbReference>
<dbReference type="AlphaFoldDB" id="A0A7S4HKW8"/>
<gene>
    <name evidence="2" type="ORF">OAUR00152_LOCUS1234</name>
</gene>
<dbReference type="PANTHER" id="PTHR35532:SF5">
    <property type="entry name" value="CARBOHYDRATE-BINDING DOMAIN-CONTAINING PROTEIN"/>
    <property type="match status" value="1"/>
</dbReference>